<evidence type="ECO:0000313" key="1">
    <source>
        <dbReference type="EMBL" id="TYK21917.1"/>
    </source>
</evidence>
<dbReference type="EMBL" id="SSTD01005479">
    <property type="protein sequence ID" value="TYK21917.1"/>
    <property type="molecule type" value="Genomic_DNA"/>
</dbReference>
<proteinExistence type="predicted"/>
<dbReference type="Proteomes" id="UP000321947">
    <property type="component" value="Unassembled WGS sequence"/>
</dbReference>
<protein>
    <submittedName>
        <fullName evidence="1">Uncharacterized protein</fullName>
    </submittedName>
</protein>
<reference evidence="1 2" key="1">
    <citation type="submission" date="2019-08" db="EMBL/GenBank/DDBJ databases">
        <title>Draft genome sequences of two oriental melons (Cucumis melo L. var makuwa).</title>
        <authorList>
            <person name="Kwon S.-Y."/>
        </authorList>
    </citation>
    <scope>NUCLEOTIDE SEQUENCE [LARGE SCALE GENOMIC DNA]</scope>
    <source>
        <strain evidence="2">cv. Chang Bougi</strain>
        <tissue evidence="1">Leaf</tissue>
    </source>
</reference>
<sequence>MSKSSAESTDIVRGEQCRSASHHLSRYATSLDCKECDKAWTGVGLLRHAMRNTRGNEARDKPVHEAQKDRLVELEEYMLYLFKAPDSIRYLESRLEKISEKIDIIDSVAGRVEGLLIQENETTDVNTRLNLAMPAMANQVLIRGAVPITKYFKATNTVTEEAKVTLSMMYLCEDAKLWWRGRGQTSKTPLGEEFKKNEGHEFRYPTFRRTSETNGDKVGRMEKPCRLYGCKDGRHRCSTGMEFLLEHQLAYVLADAKEDRPWDRVDVRGKSAYKECLSHDATGVSCTSETVKEIVRLRGKRKIVATCDERISKSVIELRSCPEMANSNGHFTDGFLQRGTSSLIELLKEEDIYWSGKLECQAVLNGLKQATIEGPSFGVVNVTKPPKVEAEHSVLSPFTDGPYVGNNPPVHKVQKKREQMADITRVCLEEASRLIEERVDQKRCPIEFEWMTKLSINGATTLCDYLSTWNRKNIKEPKKPLLTE</sequence>
<accession>A0A5D3DDX1</accession>
<evidence type="ECO:0000313" key="2">
    <source>
        <dbReference type="Proteomes" id="UP000321947"/>
    </source>
</evidence>
<gene>
    <name evidence="1" type="ORF">E5676_scaffold494G00580</name>
</gene>
<organism evidence="1 2">
    <name type="scientific">Cucumis melo var. makuwa</name>
    <name type="common">Oriental melon</name>
    <dbReference type="NCBI Taxonomy" id="1194695"/>
    <lineage>
        <taxon>Eukaryota</taxon>
        <taxon>Viridiplantae</taxon>
        <taxon>Streptophyta</taxon>
        <taxon>Embryophyta</taxon>
        <taxon>Tracheophyta</taxon>
        <taxon>Spermatophyta</taxon>
        <taxon>Magnoliopsida</taxon>
        <taxon>eudicotyledons</taxon>
        <taxon>Gunneridae</taxon>
        <taxon>Pentapetalae</taxon>
        <taxon>rosids</taxon>
        <taxon>fabids</taxon>
        <taxon>Cucurbitales</taxon>
        <taxon>Cucurbitaceae</taxon>
        <taxon>Benincaseae</taxon>
        <taxon>Cucumis</taxon>
    </lineage>
</organism>
<dbReference type="AlphaFoldDB" id="A0A5D3DDX1"/>
<name>A0A5D3DDX1_CUCMM</name>
<comment type="caution">
    <text evidence="1">The sequence shown here is derived from an EMBL/GenBank/DDBJ whole genome shotgun (WGS) entry which is preliminary data.</text>
</comment>